<gene>
    <name evidence="10" type="ORF">HMPREF9628_00099</name>
    <name evidence="9" type="ORF">HMPREF9629_00394</name>
</gene>
<evidence type="ECO:0000313" key="11">
    <source>
        <dbReference type="Proteomes" id="UP000003379"/>
    </source>
</evidence>
<evidence type="ECO:0000313" key="12">
    <source>
        <dbReference type="Proteomes" id="UP000006437"/>
    </source>
</evidence>
<evidence type="ECO:0000256" key="4">
    <source>
        <dbReference type="ARBA" id="ARBA00022475"/>
    </source>
</evidence>
<dbReference type="PANTHER" id="PTHR34979">
    <property type="entry name" value="INNER MEMBRANE PROTEIN YGAZ"/>
    <property type="match status" value="1"/>
</dbReference>
<organism evidence="10 11">
    <name type="scientific">Peptoanaerobacter stomatis</name>
    <dbReference type="NCBI Taxonomy" id="796937"/>
    <lineage>
        <taxon>Bacteria</taxon>
        <taxon>Bacillati</taxon>
        <taxon>Bacillota</taxon>
        <taxon>Clostridia</taxon>
        <taxon>Peptostreptococcales</taxon>
        <taxon>Filifactoraceae</taxon>
        <taxon>Peptoanaerobacter</taxon>
    </lineage>
</organism>
<accession>G9XA08</accession>
<dbReference type="PANTHER" id="PTHR34979:SF1">
    <property type="entry name" value="INNER MEMBRANE PROTEIN YGAZ"/>
    <property type="match status" value="1"/>
</dbReference>
<accession>G9X1X1</accession>
<feature type="transmembrane region" description="Helical" evidence="8">
    <location>
        <begin position="191"/>
        <end position="209"/>
    </location>
</feature>
<comment type="subcellular location">
    <subcellularLocation>
        <location evidence="1">Cell membrane</location>
        <topology evidence="1">Multi-pass membrane protein</topology>
    </subcellularLocation>
</comment>
<name>G9XA08_9FIRM</name>
<dbReference type="InterPro" id="IPR011606">
    <property type="entry name" value="Brnchd-chn_aa_trnsp_permease"/>
</dbReference>
<dbReference type="GO" id="GO:0005886">
    <property type="term" value="C:plasma membrane"/>
    <property type="evidence" value="ECO:0007669"/>
    <property type="project" value="UniProtKB-SubCell"/>
</dbReference>
<dbReference type="Proteomes" id="UP000006437">
    <property type="component" value="Unassembled WGS sequence"/>
</dbReference>
<dbReference type="HOGENOM" id="CLU_065777_3_2_9"/>
<sequence>MDNINNIKSNRIREFKSGFKDGIPISMGYFAVSFTLGIVAKNAGLTVLQGFLGSLFINASAGEYAAFMLIASGGAYIEMIPITIIANARYFLMSCSISQKLSQKTPFYHRLIIGFDITDELFGISIAKKGYMDPFYYYGAVAIAMPGWATGTAAGIAAGNILSTDILSALSVALYGMFIAIIIPPAKKNKIIFFLVILSFIASFMFAKLPYLSGISSGTRTIILTVLISSIAAILFPIPKESENEE</sequence>
<evidence type="ECO:0000313" key="10">
    <source>
        <dbReference type="EMBL" id="EHL20254.1"/>
    </source>
</evidence>
<dbReference type="Pfam" id="PF03591">
    <property type="entry name" value="AzlC"/>
    <property type="match status" value="1"/>
</dbReference>
<feature type="transmembrane region" description="Helical" evidence="8">
    <location>
        <begin position="21"/>
        <end position="44"/>
    </location>
</feature>
<evidence type="ECO:0000256" key="5">
    <source>
        <dbReference type="ARBA" id="ARBA00022692"/>
    </source>
</evidence>
<evidence type="ECO:0000313" key="9">
    <source>
        <dbReference type="EMBL" id="EHL13094.1"/>
    </source>
</evidence>
<dbReference type="PATRIC" id="fig|796937.3.peg.1618"/>
<proteinExistence type="inferred from homology"/>
<feature type="transmembrane region" description="Helical" evidence="8">
    <location>
        <begin position="166"/>
        <end position="184"/>
    </location>
</feature>
<keyword evidence="3" id="KW-0813">Transport</keyword>
<feature type="transmembrane region" description="Helical" evidence="8">
    <location>
        <begin position="64"/>
        <end position="92"/>
    </location>
</feature>
<dbReference type="EMBL" id="AFZE01000045">
    <property type="protein sequence ID" value="EHL13094.1"/>
    <property type="molecule type" value="Genomic_DNA"/>
</dbReference>
<comment type="similarity">
    <text evidence="2">Belongs to the AzlC family.</text>
</comment>
<evidence type="ECO:0008006" key="13">
    <source>
        <dbReference type="Google" id="ProtNLM"/>
    </source>
</evidence>
<reference evidence="9 12" key="1">
    <citation type="submission" date="2011-08" db="EMBL/GenBank/DDBJ databases">
        <title>The Genome Sequence of Eubacteriaceae bacterium ACC19a.</title>
        <authorList>
            <consortium name="The Broad Institute Genome Sequencing Platform"/>
            <person name="Earl A."/>
            <person name="Ward D."/>
            <person name="Feldgarden M."/>
            <person name="Gevers D."/>
            <person name="Sizova M."/>
            <person name="Hazen A."/>
            <person name="Epstein S."/>
            <person name="Young S.K."/>
            <person name="Zeng Q."/>
            <person name="Gargeya S."/>
            <person name="Fitzgerald M."/>
            <person name="Haas B."/>
            <person name="Abouelleil A."/>
            <person name="Alvarado L."/>
            <person name="Arachchi H.M."/>
            <person name="Berlin A."/>
            <person name="Brown A."/>
            <person name="Chapman S.B."/>
            <person name="Chen Z."/>
            <person name="Dunbar C."/>
            <person name="Freedman E."/>
            <person name="Gearin G."/>
            <person name="Gellesch M."/>
            <person name="Goldberg J."/>
            <person name="Griggs A."/>
            <person name="Gujja S."/>
            <person name="Heiman D."/>
            <person name="Howarth C."/>
            <person name="Larson L."/>
            <person name="Lui A."/>
            <person name="MacDonald P.J.P."/>
            <person name="Montmayeur A."/>
            <person name="Murphy C."/>
            <person name="Neiman D."/>
            <person name="Pearson M."/>
            <person name="Priest M."/>
            <person name="Roberts A."/>
            <person name="Saif S."/>
            <person name="Shea T."/>
            <person name="Shenoy N."/>
            <person name="Sisk P."/>
            <person name="Stolte C."/>
            <person name="Sykes S."/>
            <person name="Wortman J."/>
            <person name="Nusbaum C."/>
            <person name="Birren B."/>
        </authorList>
    </citation>
    <scope>NUCLEOTIDE SEQUENCE [LARGE SCALE GENOMIC DNA]</scope>
    <source>
        <strain evidence="9 12">ACC19a</strain>
    </source>
</reference>
<reference evidence="10 11" key="2">
    <citation type="submission" date="2011-08" db="EMBL/GenBank/DDBJ databases">
        <title>The Genome Sequence of Eubacteriaceae bacterium CM5.</title>
        <authorList>
            <consortium name="The Broad Institute Genome Sequencing Platform"/>
            <person name="Earl A."/>
            <person name="Ward D."/>
            <person name="Feldgarden M."/>
            <person name="Gevers D."/>
            <person name="Sizova M."/>
            <person name="Hazen A."/>
            <person name="Epstein S."/>
            <person name="Young S.K."/>
            <person name="Zeng Q."/>
            <person name="Gargeya S."/>
            <person name="Fitzgerald M."/>
            <person name="Haas B."/>
            <person name="Abouelleil A."/>
            <person name="Alvarado L."/>
            <person name="Arachchi H.M."/>
            <person name="Berlin A."/>
            <person name="Brown A."/>
            <person name="Chapman S.B."/>
            <person name="Chen Z."/>
            <person name="Dunbar C."/>
            <person name="Freedman E."/>
            <person name="Gearin G."/>
            <person name="Gellesch M."/>
            <person name="Goldberg J."/>
            <person name="Griggs A."/>
            <person name="Gujja S."/>
            <person name="Heiman D."/>
            <person name="Howarth C."/>
            <person name="Larson L."/>
            <person name="Lui A."/>
            <person name="MacDonald P.J.P."/>
            <person name="Montmayeur A."/>
            <person name="Murphy C."/>
            <person name="Neiman D."/>
            <person name="Pearson M."/>
            <person name="Priest M."/>
            <person name="Roberts A."/>
            <person name="Saif S."/>
            <person name="Shea T."/>
            <person name="Shenoy N."/>
            <person name="Sisk P."/>
            <person name="Stolte C."/>
            <person name="Sykes S."/>
            <person name="Wortman J."/>
            <person name="Nusbaum C."/>
            <person name="Birren B."/>
        </authorList>
    </citation>
    <scope>NUCLEOTIDE SEQUENCE [LARGE SCALE GENOMIC DNA]</scope>
    <source>
        <strain evidence="10 11">CM5</strain>
    </source>
</reference>
<evidence type="ECO:0000256" key="6">
    <source>
        <dbReference type="ARBA" id="ARBA00022989"/>
    </source>
</evidence>
<dbReference type="RefSeq" id="WP_009524631.1">
    <property type="nucleotide sequence ID" value="NZ_JH414547.1"/>
</dbReference>
<feature type="transmembrane region" description="Helical" evidence="8">
    <location>
        <begin position="135"/>
        <end position="160"/>
    </location>
</feature>
<dbReference type="EMBL" id="AFZG01000001">
    <property type="protein sequence ID" value="EHL20254.1"/>
    <property type="molecule type" value="Genomic_DNA"/>
</dbReference>
<feature type="transmembrane region" description="Helical" evidence="8">
    <location>
        <begin position="221"/>
        <end position="238"/>
    </location>
</feature>
<dbReference type="Proteomes" id="UP000003379">
    <property type="component" value="Unassembled WGS sequence"/>
</dbReference>
<evidence type="ECO:0000256" key="2">
    <source>
        <dbReference type="ARBA" id="ARBA00010735"/>
    </source>
</evidence>
<dbReference type="AlphaFoldDB" id="G9XA08"/>
<evidence type="ECO:0000256" key="3">
    <source>
        <dbReference type="ARBA" id="ARBA00022448"/>
    </source>
</evidence>
<dbReference type="GO" id="GO:1903785">
    <property type="term" value="P:L-valine transmembrane transport"/>
    <property type="evidence" value="ECO:0007669"/>
    <property type="project" value="TreeGrafter"/>
</dbReference>
<evidence type="ECO:0000256" key="1">
    <source>
        <dbReference type="ARBA" id="ARBA00004651"/>
    </source>
</evidence>
<keyword evidence="7 8" id="KW-0472">Membrane</keyword>
<comment type="caution">
    <text evidence="10">The sequence shown here is derived from an EMBL/GenBank/DDBJ whole genome shotgun (WGS) entry which is preliminary data.</text>
</comment>
<evidence type="ECO:0000256" key="8">
    <source>
        <dbReference type="SAM" id="Phobius"/>
    </source>
</evidence>
<keyword evidence="6 8" id="KW-1133">Transmembrane helix</keyword>
<keyword evidence="4" id="KW-1003">Cell membrane</keyword>
<evidence type="ECO:0000256" key="7">
    <source>
        <dbReference type="ARBA" id="ARBA00023136"/>
    </source>
</evidence>
<protein>
    <recommendedName>
        <fullName evidence="13">AzlC protein</fullName>
    </recommendedName>
</protein>
<keyword evidence="5 8" id="KW-0812">Transmembrane</keyword>